<organism evidence="2 3">
    <name type="scientific">Batillaria attramentaria</name>
    <dbReference type="NCBI Taxonomy" id="370345"/>
    <lineage>
        <taxon>Eukaryota</taxon>
        <taxon>Metazoa</taxon>
        <taxon>Spiralia</taxon>
        <taxon>Lophotrochozoa</taxon>
        <taxon>Mollusca</taxon>
        <taxon>Gastropoda</taxon>
        <taxon>Caenogastropoda</taxon>
        <taxon>Sorbeoconcha</taxon>
        <taxon>Cerithioidea</taxon>
        <taxon>Batillariidae</taxon>
        <taxon>Batillaria</taxon>
    </lineage>
</organism>
<proteinExistence type="predicted"/>
<dbReference type="Proteomes" id="UP001519460">
    <property type="component" value="Unassembled WGS sequence"/>
</dbReference>
<feature type="region of interest" description="Disordered" evidence="1">
    <location>
        <begin position="1"/>
        <end position="27"/>
    </location>
</feature>
<name>A0ABD0L9V5_9CAEN</name>
<dbReference type="EMBL" id="JACVVK020000068">
    <property type="protein sequence ID" value="KAK7496346.1"/>
    <property type="molecule type" value="Genomic_DNA"/>
</dbReference>
<evidence type="ECO:0000313" key="2">
    <source>
        <dbReference type="EMBL" id="KAK7496346.1"/>
    </source>
</evidence>
<evidence type="ECO:0000256" key="1">
    <source>
        <dbReference type="SAM" id="MobiDB-lite"/>
    </source>
</evidence>
<sequence length="116" mass="12540">MSSLACNPHHSPSSPSTKQASNDYGRQQCRSEAAHVVMVIPRIPCWMAAPPGGPRIFPYDPCQAAAAAVPHTFPFPTPFAPHAPPKPPSRLSHVPQALLHPLVAIQLANLAWSVWR</sequence>
<comment type="caution">
    <text evidence="2">The sequence shown here is derived from an EMBL/GenBank/DDBJ whole genome shotgun (WGS) entry which is preliminary data.</text>
</comment>
<accession>A0ABD0L9V5</accession>
<keyword evidence="3" id="KW-1185">Reference proteome</keyword>
<protein>
    <submittedName>
        <fullName evidence="2">Uncharacterized protein</fullName>
    </submittedName>
</protein>
<evidence type="ECO:0000313" key="3">
    <source>
        <dbReference type="Proteomes" id="UP001519460"/>
    </source>
</evidence>
<gene>
    <name evidence="2" type="ORF">BaRGS_00012511</name>
</gene>
<dbReference type="AlphaFoldDB" id="A0ABD0L9V5"/>
<reference evidence="2 3" key="1">
    <citation type="journal article" date="2023" name="Sci. Data">
        <title>Genome assembly of the Korean intertidal mud-creeper Batillaria attramentaria.</title>
        <authorList>
            <person name="Patra A.K."/>
            <person name="Ho P.T."/>
            <person name="Jun S."/>
            <person name="Lee S.J."/>
            <person name="Kim Y."/>
            <person name="Won Y.J."/>
        </authorList>
    </citation>
    <scope>NUCLEOTIDE SEQUENCE [LARGE SCALE GENOMIC DNA]</scope>
    <source>
        <strain evidence="2">Wonlab-2016</strain>
    </source>
</reference>